<keyword evidence="4" id="KW-0449">Lipoprotein</keyword>
<dbReference type="EMBL" id="BSPD01000017">
    <property type="protein sequence ID" value="GLS24734.1"/>
    <property type="molecule type" value="Genomic_DNA"/>
</dbReference>
<dbReference type="PANTHER" id="PTHR30035:SF3">
    <property type="entry name" value="INTERMEMBRANE PHOSPHOLIPID TRANSPORT SYSTEM LIPOPROTEIN MLAA"/>
    <property type="match status" value="1"/>
</dbReference>
<evidence type="ECO:0000256" key="3">
    <source>
        <dbReference type="SAM" id="SignalP"/>
    </source>
</evidence>
<evidence type="ECO:0000256" key="2">
    <source>
        <dbReference type="ARBA" id="ARBA00022729"/>
    </source>
</evidence>
<keyword evidence="5" id="KW-1185">Reference proteome</keyword>
<sequence length="260" mass="28592">MKQWKSTAFAAMLVMSSPFGGAWAQAYEEAGSSEVEPNTQSAASSDDPWEGFNRAMFGFNNVLDKALVKPLAQGYVWITPDPIETGVNNVFSNLGEVGNVLNDILQWKWKQAANDTGRFLVNSTIGVVGFFDVAKKMGMERSDGEDFGQTLAAWGVGQGPYMVLPLFGPSTLRDAAGFPVDWSTSPVNHIDDRSTSNTLNVVGLVNARASLLEAEKLMSGDRYVFMRDAFLQRRNYLIDDGVVEDDFGSDDDEYGDEYDF</sequence>
<organism evidence="4 5">
    <name type="scientific">Marinibactrum halimedae</name>
    <dbReference type="NCBI Taxonomy" id="1444977"/>
    <lineage>
        <taxon>Bacteria</taxon>
        <taxon>Pseudomonadati</taxon>
        <taxon>Pseudomonadota</taxon>
        <taxon>Gammaproteobacteria</taxon>
        <taxon>Cellvibrionales</taxon>
        <taxon>Cellvibrionaceae</taxon>
        <taxon>Marinibactrum</taxon>
    </lineage>
</organism>
<dbReference type="PRINTS" id="PR01805">
    <property type="entry name" value="VACJLIPOPROT"/>
</dbReference>
<protein>
    <submittedName>
        <fullName evidence="4">Lipoprotein</fullName>
    </submittedName>
</protein>
<reference evidence="4 5" key="1">
    <citation type="journal article" date="2014" name="Int. J. Syst. Evol. Microbiol.">
        <title>Complete genome sequence of Corynebacterium casei LMG S-19264T (=DSM 44701T), isolated from a smear-ripened cheese.</title>
        <authorList>
            <consortium name="US DOE Joint Genome Institute (JGI-PGF)"/>
            <person name="Walter F."/>
            <person name="Albersmeier A."/>
            <person name="Kalinowski J."/>
            <person name="Ruckert C."/>
        </authorList>
    </citation>
    <scope>NUCLEOTIDE SEQUENCE [LARGE SCALE GENOMIC DNA]</scope>
    <source>
        <strain evidence="4 5">NBRC 110095</strain>
    </source>
</reference>
<feature type="chain" id="PRO_5041429437" evidence="3">
    <location>
        <begin position="25"/>
        <end position="260"/>
    </location>
</feature>
<evidence type="ECO:0000313" key="5">
    <source>
        <dbReference type="Proteomes" id="UP001156870"/>
    </source>
</evidence>
<feature type="signal peptide" evidence="3">
    <location>
        <begin position="1"/>
        <end position="24"/>
    </location>
</feature>
<comment type="caution">
    <text evidence="4">The sequence shown here is derived from an EMBL/GenBank/DDBJ whole genome shotgun (WGS) entry which is preliminary data.</text>
</comment>
<dbReference type="GO" id="GO:0120010">
    <property type="term" value="P:intermembrane phospholipid transfer"/>
    <property type="evidence" value="ECO:0007669"/>
    <property type="project" value="TreeGrafter"/>
</dbReference>
<dbReference type="Proteomes" id="UP001156870">
    <property type="component" value="Unassembled WGS sequence"/>
</dbReference>
<dbReference type="GO" id="GO:0016020">
    <property type="term" value="C:membrane"/>
    <property type="evidence" value="ECO:0007669"/>
    <property type="project" value="InterPro"/>
</dbReference>
<dbReference type="RefSeq" id="WP_232593725.1">
    <property type="nucleotide sequence ID" value="NZ_BSPD01000017.1"/>
</dbReference>
<name>A0AA37T0S3_9GAMM</name>
<keyword evidence="2 3" id="KW-0732">Signal</keyword>
<comment type="similarity">
    <text evidence="1">Belongs to the MlaA family.</text>
</comment>
<dbReference type="InterPro" id="IPR007428">
    <property type="entry name" value="MlaA"/>
</dbReference>
<proteinExistence type="inferred from homology"/>
<dbReference type="AlphaFoldDB" id="A0AA37T0S3"/>
<dbReference type="Pfam" id="PF04333">
    <property type="entry name" value="MlaA"/>
    <property type="match status" value="1"/>
</dbReference>
<evidence type="ECO:0000256" key="1">
    <source>
        <dbReference type="ARBA" id="ARBA00010634"/>
    </source>
</evidence>
<gene>
    <name evidence="4" type="ORF">GCM10007877_04480</name>
</gene>
<dbReference type="PANTHER" id="PTHR30035">
    <property type="entry name" value="LIPOPROTEIN VACJ-RELATED"/>
    <property type="match status" value="1"/>
</dbReference>
<evidence type="ECO:0000313" key="4">
    <source>
        <dbReference type="EMBL" id="GLS24734.1"/>
    </source>
</evidence>
<accession>A0AA37T0S3</accession>